<evidence type="ECO:0000313" key="3">
    <source>
        <dbReference type="EMBL" id="TLP71996.1"/>
    </source>
</evidence>
<feature type="domain" description="Transposase IS110-like N-terminal" evidence="1">
    <location>
        <begin position="12"/>
        <end position="163"/>
    </location>
</feature>
<reference evidence="3 4" key="1">
    <citation type="submission" date="2019-05" db="EMBL/GenBank/DDBJ databases">
        <title>Nesterenkonia sp. GY239, isolated from the Southern Atlantic Ocean.</title>
        <authorList>
            <person name="Zhang G."/>
        </authorList>
    </citation>
    <scope>NUCLEOTIDE SEQUENCE [LARGE SCALE GENOMIC DNA]</scope>
    <source>
        <strain evidence="3 4">GY239</strain>
    </source>
</reference>
<feature type="domain" description="Transposase IS116/IS110/IS902 C-terminal" evidence="2">
    <location>
        <begin position="232"/>
        <end position="313"/>
    </location>
</feature>
<evidence type="ECO:0000259" key="2">
    <source>
        <dbReference type="Pfam" id="PF02371"/>
    </source>
</evidence>
<comment type="caution">
    <text evidence="3">The sequence shown here is derived from an EMBL/GenBank/DDBJ whole genome shotgun (WGS) entry which is preliminary data.</text>
</comment>
<dbReference type="EMBL" id="VAWA01000021">
    <property type="protein sequence ID" value="TLP71996.1"/>
    <property type="molecule type" value="Genomic_DNA"/>
</dbReference>
<dbReference type="GO" id="GO:0004803">
    <property type="term" value="F:transposase activity"/>
    <property type="evidence" value="ECO:0007669"/>
    <property type="project" value="InterPro"/>
</dbReference>
<proteinExistence type="predicted"/>
<keyword evidence="4" id="KW-1185">Reference proteome</keyword>
<dbReference type="RefSeq" id="WP_138171069.1">
    <property type="nucleotide sequence ID" value="NZ_VAWA01000021.1"/>
</dbReference>
<dbReference type="Pfam" id="PF01548">
    <property type="entry name" value="DEDD_Tnp_IS110"/>
    <property type="match status" value="1"/>
</dbReference>
<dbReference type="GO" id="GO:0003677">
    <property type="term" value="F:DNA binding"/>
    <property type="evidence" value="ECO:0007669"/>
    <property type="project" value="InterPro"/>
</dbReference>
<dbReference type="NCBIfam" id="NF033542">
    <property type="entry name" value="transpos_IS110"/>
    <property type="match status" value="1"/>
</dbReference>
<accession>A0A5R9A2F7</accession>
<dbReference type="PANTHER" id="PTHR33055:SF16">
    <property type="entry name" value="TRANSPOSASE FOR INSERTION SEQUENCE ELEMENT IS1547"/>
    <property type="match status" value="1"/>
</dbReference>
<dbReference type="PANTHER" id="PTHR33055">
    <property type="entry name" value="TRANSPOSASE FOR INSERTION SEQUENCE ELEMENT IS1111A"/>
    <property type="match status" value="1"/>
</dbReference>
<dbReference type="GO" id="GO:0006313">
    <property type="term" value="P:DNA transposition"/>
    <property type="evidence" value="ECO:0007669"/>
    <property type="project" value="InterPro"/>
</dbReference>
<dbReference type="Proteomes" id="UP000306544">
    <property type="component" value="Unassembled WGS sequence"/>
</dbReference>
<name>A0A5R9A2F7_9MICC</name>
<dbReference type="Pfam" id="PF02371">
    <property type="entry name" value="Transposase_20"/>
    <property type="match status" value="1"/>
</dbReference>
<dbReference type="OrthoDB" id="4337860at2"/>
<dbReference type="InterPro" id="IPR003346">
    <property type="entry name" value="Transposase_20"/>
</dbReference>
<dbReference type="InterPro" id="IPR002525">
    <property type="entry name" value="Transp_IS110-like_N"/>
</dbReference>
<gene>
    <name evidence="3" type="ORF">FEF27_11645</name>
</gene>
<sequence>MIPVPEVFDYIVGIDTHARTHTYCLIDSRTGAIIDSAQFPTSKPGNARAITWIQRRSKNGNILAAVEGTASYGASITMSLRAADIEVTEVRPGPKREHAHTGKSDTIDAESAARRVLRSNVESLAQPRASGERATLRVLLSSRSLIDQQRTANRNSLTALLRSFELGVDARRPLKDTQIAAIARWRVVTDPAIEPLRSEAKRLAATVIEQTRLLEENHQKLAKFTEHLAPGLQEIQGVGPVTGAILVTVYSHHGRISSEAAFAALGGISPLPASSGNTTRHRLSRSGDRQLNRAIEVITRTRISCDPTTQDYVARRQAEGLSKREIRRCLKRYICRALYRELKTRMA</sequence>
<evidence type="ECO:0000313" key="4">
    <source>
        <dbReference type="Proteomes" id="UP000306544"/>
    </source>
</evidence>
<dbReference type="AlphaFoldDB" id="A0A5R9A2F7"/>
<dbReference type="InterPro" id="IPR047650">
    <property type="entry name" value="Transpos_IS110"/>
</dbReference>
<evidence type="ECO:0000259" key="1">
    <source>
        <dbReference type="Pfam" id="PF01548"/>
    </source>
</evidence>
<protein>
    <submittedName>
        <fullName evidence="3">IS110 family transposase</fullName>
    </submittedName>
</protein>
<organism evidence="3 4">
    <name type="scientific">Nesterenkonia sphaerica</name>
    <dbReference type="NCBI Taxonomy" id="1804988"/>
    <lineage>
        <taxon>Bacteria</taxon>
        <taxon>Bacillati</taxon>
        <taxon>Actinomycetota</taxon>
        <taxon>Actinomycetes</taxon>
        <taxon>Micrococcales</taxon>
        <taxon>Micrococcaceae</taxon>
        <taxon>Nesterenkonia</taxon>
    </lineage>
</organism>